<evidence type="ECO:0000313" key="2">
    <source>
        <dbReference type="Proteomes" id="UP000002216"/>
    </source>
</evidence>
<dbReference type="HOGENOM" id="CLU_1616340_0_0_7"/>
<dbReference type="OrthoDB" id="5471363at2"/>
<name>C7LX43_DESBD</name>
<protein>
    <submittedName>
        <fullName evidence="1">Uncharacterized protein</fullName>
    </submittedName>
</protein>
<dbReference type="Proteomes" id="UP000002216">
    <property type="component" value="Chromosome"/>
</dbReference>
<evidence type="ECO:0000313" key="1">
    <source>
        <dbReference type="EMBL" id="ACU88716.1"/>
    </source>
</evidence>
<gene>
    <name evidence="1" type="ordered locus">Dbac_0592</name>
</gene>
<dbReference type="EMBL" id="CP001629">
    <property type="protein sequence ID" value="ACU88716.1"/>
    <property type="molecule type" value="Genomic_DNA"/>
</dbReference>
<dbReference type="STRING" id="525897.Dbac_0592"/>
<accession>C7LX43</accession>
<dbReference type="KEGG" id="dba:Dbac_0592"/>
<keyword evidence="2" id="KW-1185">Reference proteome</keyword>
<reference evidence="1 2" key="1">
    <citation type="journal article" date="2009" name="Stand. Genomic Sci.">
        <title>Complete genome sequence of Desulfomicrobium baculatum type strain (X).</title>
        <authorList>
            <person name="Copeland A."/>
            <person name="Spring S."/>
            <person name="Goker M."/>
            <person name="Schneider S."/>
            <person name="Lapidus A."/>
            <person name="Del Rio T.G."/>
            <person name="Tice H."/>
            <person name="Cheng J.F."/>
            <person name="Chen F."/>
            <person name="Nolan M."/>
            <person name="Bruce D."/>
            <person name="Goodwin L."/>
            <person name="Pitluck S."/>
            <person name="Ivanova N."/>
            <person name="Mavrommatis K."/>
            <person name="Ovchinnikova G."/>
            <person name="Pati A."/>
            <person name="Chen A."/>
            <person name="Palaniappan K."/>
            <person name="Land M."/>
            <person name="Hauser L."/>
            <person name="Chang Y.J."/>
            <person name="Jeffries C.C."/>
            <person name="Meincke L."/>
            <person name="Sims D."/>
            <person name="Brettin T."/>
            <person name="Detter J.C."/>
            <person name="Han C."/>
            <person name="Chain P."/>
            <person name="Bristow J."/>
            <person name="Eisen J.A."/>
            <person name="Markowitz V."/>
            <person name="Hugenholtz P."/>
            <person name="Kyrpides N.C."/>
            <person name="Klenk H.P."/>
            <person name="Lucas S."/>
        </authorList>
    </citation>
    <scope>NUCLEOTIDE SEQUENCE [LARGE SCALE GENOMIC DNA]</scope>
    <source>
        <strain evidence="2">DSM 4028 / VKM B-1378 / X</strain>
    </source>
</reference>
<dbReference type="RefSeq" id="WP_015772816.1">
    <property type="nucleotide sequence ID" value="NC_013173.1"/>
</dbReference>
<dbReference type="AlphaFoldDB" id="C7LX43"/>
<sequence length="164" mass="18691">MKNKTTEPPLPYDACNSGVFRPPVETAATILETRLEAAGRRIAAYLRHLPLPEKSRHELALMTLTALAEDPGNNPSQAEARAMTILRELLAEQPIPLFVVPGPPLQRMHMKPEEMDRRPWVRVFLRLGRPLWSMTAYFFNTRLIDIFQYALLLAGLYILDATLR</sequence>
<dbReference type="eggNOG" id="ENOG502ZXGS">
    <property type="taxonomic scope" value="Bacteria"/>
</dbReference>
<organism evidence="1 2">
    <name type="scientific">Desulfomicrobium baculatum (strain DSM 4028 / VKM B-1378 / X)</name>
    <name type="common">Desulfovibrio baculatus</name>
    <dbReference type="NCBI Taxonomy" id="525897"/>
    <lineage>
        <taxon>Bacteria</taxon>
        <taxon>Pseudomonadati</taxon>
        <taxon>Thermodesulfobacteriota</taxon>
        <taxon>Desulfovibrionia</taxon>
        <taxon>Desulfovibrionales</taxon>
        <taxon>Desulfomicrobiaceae</taxon>
        <taxon>Desulfomicrobium</taxon>
    </lineage>
</organism>
<proteinExistence type="predicted"/>